<dbReference type="SUPFAM" id="SSF69318">
    <property type="entry name" value="Integrin alpha N-terminal domain"/>
    <property type="match status" value="4"/>
</dbReference>
<dbReference type="EMBL" id="FP565814">
    <property type="protein sequence ID" value="CBH23042.1"/>
    <property type="molecule type" value="Genomic_DNA"/>
</dbReference>
<dbReference type="Pfam" id="PF01833">
    <property type="entry name" value="TIG"/>
    <property type="match status" value="3"/>
</dbReference>
<dbReference type="InterPro" id="IPR002909">
    <property type="entry name" value="IPT_dom"/>
</dbReference>
<dbReference type="SUPFAM" id="SSF49265">
    <property type="entry name" value="Fibronectin type III"/>
    <property type="match status" value="1"/>
</dbReference>
<accession>D5H4T7</accession>
<sequence length="2202" mass="229500">MASPSSLCSVAQMPMGAGATSVPAPDSPHSLRTSLLRYAMPFVTLRFSTITRRFASLLNGLAWLRVGTALLLGLAMLGMSTEPVAAQSITSFQPESGNPGTTVRIYGSGFDSTPSNNEVKIGGTSATVTAATPTQLTVEVPTGVTGIAEIDVTVGGSTVTAGRRFVALKASQGARDYTFATHNFAKTQPGAVAWADFDQDGDQDIVIAGTNRDDKSNPHTQLYENTSSGFLERASGIVNVGDPGATLEWGDFDQDGDQDLFVAGKNENLDDSYVAQIYENEGGGSFQAVGADLTGVAEAGAAWGDYDNDGDLDLVVTGEKSNGNPLTILYENEGGGTFTPAGAGLTNVLASSADWGDVNNDGRLDLVVTGRNSNFDASTTVYWNRDDGTFQSFQTDVVDVRGNGEAEFGDYDQDGNLDLAVAGRGNGYNSGIYQGDGTGNFTRINADILDVREGPTVEWGDMEGDGDLDLLIAGAWGESRRRETVLYRNVGDTSFVAAEAGLPGVQDADAEWGDMNGDGVLDLALLGIDSENNRVTTVYRSDGDGSPVTSPNFNAQGGVNEVVAKWTESPSEDEDVTKYNVYRLTSEFPSKDPSGLTPIATVETPATSYTDGSVTAGTEYYYRVTAVDSDGLESQLSDRGLATPRASDLTITSFDTRSGIRGMTLKVHGNGFDTTPSNNSVSIGGTSAPVTAATSTELTVEVPAGVTGPAPLSVTVSGVTVTAGRRFLALKATQGARAYTATGGNLVPTQPGAIAWADFDQDGDQDIVVAGRDRVATSPKNPPKTRLYENTSSGFFEVGAGLVNVGTKDDFIASPTTFVKWGDFDQDGDPDLFIGGHNDRLPNKTYVSRIYENEGGGEFQEVGADLTPVANGAADWGDYDNDGDLDLIVTGRREGDDAAQTTLYRNDGAGEFTPVDAGLTDVWKSSVDWGDVDNDGRLDLVITGQANNFNQSTTIYRNEGGGSFQSLQTSVVDVGGQGAAEFGDYDEDGDLDLAIAGNPSDSKRSGAIYQGDGTGTFTKLNVGILDVRGDATVAWGDMEGDGDLDLLVAGSDADGGSIKTVLYRNVGDTSFVDTGANLPDLRRVDADWGDTNGDGVLDLALLGLGNNGNDVTTIYRSDGDGSPVVASDLGVASELRDVDLTWTASPSEDGDVVGYNVYRDTAPIDSSAGPSGMTPVATVDTPATSYTDASAETGTQYHYRVAALDSSDLESGFTAEVTATPIQPLVFSGFTPESGAPDTSVTIYGGGFSTTASENTVTFGSATATVTNATQNSLAVTVPAGVVGPTTITVEKSGESVTAARRFTALQARTTVRSLTGTDVGLDGLRNGSVALGDLNGDNMIDVAMVGEGAGGTPTTRLYENNGNGTYTAMNAGLTGVTDGSVALGDLNGDNRLDVVIAGEKDDGTPVTKLYRNDGGGSFTAMNAGLPGLRSGSVALGDLNGNNMIDVAMVGEGAGGTPTTRLYSNDGGGSFTAMNAGLTDLTNGSVALGDLNGDNRLDVAVLGEQADGTPTTRLYQNDGGGSFSALSSLTGLTSGSIALGDLNGDNMLDVATVGEESGGTPVTRLYSNEGSDSFSALNAGLTGVSDGAVALGDLNGNNRIDLAIAGTDADGNGVLDAYRNTPEGWTAVGPGPINVVPQRGGVAFGDAEGDGDLDLVAVGNGVGSESTPGAGVFENVYPTPSGVTASAGTGEAALDWQKTTGSQLATYRLYRSTAPIDSLGDPSGLTPFDSVSAGTTSYTDADLDEGQTYYYRVTAVAETGEGSPLSAQNYAFLYPGSVTADVTRSFDDASSTEDYRLVALPGQVDRPLESTLDGEAGTEWQAYWDDGSDSDFLRRFDGSEAFTLERGRGFWLTSQSDWTVEDSLETVDLKNDTSTTVPLNSGWTIISNPLGKSVDWALVERANGGDLQPLWEFGGTFTQAQSFASASTGTAYYFFNDTGKDSLTVPYPGAPQFREVPKTGQAENAMVALSATSARGDAPASTVRVGIAETEDARQSVVAPPGRFAETSLRIEAPGEADSKRAGTLMAERRPRGDEPGQTFRLRLTHRADGPLQLTAEHLGAIDGRAVALLHRSAGKTYDLREEETVEIEPEAETTELKVAIGTDSYVKDQTDKVLPDEVTLTSYPNPARQQGTVEYALPEKTEVTLRLYDVLGREVATIAQGRKTAGRHRVQLEVGRLASGVYFGRLQVGDQTLTQKITVVR</sequence>
<protein>
    <recommendedName>
        <fullName evidence="2">Fibronectin type-III domain-containing protein</fullName>
    </recommendedName>
</protein>
<dbReference type="Pfam" id="PF13517">
    <property type="entry name" value="FG-GAP_3"/>
    <property type="match status" value="8"/>
</dbReference>
<dbReference type="Gene3D" id="2.60.40.10">
    <property type="entry name" value="Immunoglobulins"/>
    <property type="match status" value="6"/>
</dbReference>
<dbReference type="InterPro" id="IPR014756">
    <property type="entry name" value="Ig_E-set"/>
</dbReference>
<evidence type="ECO:0000259" key="2">
    <source>
        <dbReference type="PROSITE" id="PS50853"/>
    </source>
</evidence>
<dbReference type="KEGG" id="srm:SRM_00121"/>
<proteinExistence type="predicted"/>
<dbReference type="InterPro" id="IPR003961">
    <property type="entry name" value="FN3_dom"/>
</dbReference>
<dbReference type="PATRIC" id="fig|761659.10.peg.135"/>
<dbReference type="InterPro" id="IPR013517">
    <property type="entry name" value="FG-GAP"/>
</dbReference>
<feature type="domain" description="Fibronectin type-III" evidence="2">
    <location>
        <begin position="547"/>
        <end position="647"/>
    </location>
</feature>
<dbReference type="SUPFAM" id="SSF81296">
    <property type="entry name" value="E set domains"/>
    <property type="match status" value="3"/>
</dbReference>
<dbReference type="InterPro" id="IPR013783">
    <property type="entry name" value="Ig-like_fold"/>
</dbReference>
<dbReference type="PROSITE" id="PS50853">
    <property type="entry name" value="FN3"/>
    <property type="match status" value="3"/>
</dbReference>
<evidence type="ECO:0000313" key="4">
    <source>
        <dbReference type="Proteomes" id="UP000000933"/>
    </source>
</evidence>
<dbReference type="Proteomes" id="UP000000933">
    <property type="component" value="Chromosome"/>
</dbReference>
<dbReference type="CDD" id="cd00063">
    <property type="entry name" value="FN3"/>
    <property type="match status" value="3"/>
</dbReference>
<dbReference type="SMART" id="SM00429">
    <property type="entry name" value="IPT"/>
    <property type="match status" value="3"/>
</dbReference>
<dbReference type="Pfam" id="PF18962">
    <property type="entry name" value="Por_Secre_tail"/>
    <property type="match status" value="1"/>
</dbReference>
<keyword evidence="1" id="KW-0732">Signal</keyword>
<dbReference type="Gene3D" id="2.130.10.130">
    <property type="entry name" value="Integrin alpha, N-terminal"/>
    <property type="match status" value="4"/>
</dbReference>
<feature type="domain" description="Fibronectin type-III" evidence="2">
    <location>
        <begin position="1679"/>
        <end position="1776"/>
    </location>
</feature>
<reference evidence="4" key="2">
    <citation type="submission" date="2010-04" db="EMBL/GenBank/DDBJ databases">
        <title>Genome sequence of Salinibacter ruber M8.</title>
        <authorList>
            <consortium name="Genoscope"/>
        </authorList>
    </citation>
    <scope>NUCLEOTIDE SEQUENCE [LARGE SCALE GENOMIC DNA]</scope>
    <source>
        <strain evidence="4">M8</strain>
    </source>
</reference>
<gene>
    <name evidence="3" type="ordered locus">SRM_00121</name>
</gene>
<organism evidence="3 4">
    <name type="scientific">Salinibacter ruber (strain M8)</name>
    <dbReference type="NCBI Taxonomy" id="761659"/>
    <lineage>
        <taxon>Bacteria</taxon>
        <taxon>Pseudomonadati</taxon>
        <taxon>Rhodothermota</taxon>
        <taxon>Rhodothermia</taxon>
        <taxon>Rhodothermales</taxon>
        <taxon>Salinibacteraceae</taxon>
        <taxon>Salinibacter</taxon>
    </lineage>
</organism>
<dbReference type="PANTHER" id="PTHR46580:SF4">
    <property type="entry name" value="ATP_GTP-BINDING PROTEIN"/>
    <property type="match status" value="1"/>
</dbReference>
<name>D5H4T7_SALRM</name>
<dbReference type="NCBIfam" id="TIGR04183">
    <property type="entry name" value="Por_Secre_tail"/>
    <property type="match status" value="1"/>
</dbReference>
<dbReference type="PANTHER" id="PTHR46580">
    <property type="entry name" value="SENSOR KINASE-RELATED"/>
    <property type="match status" value="1"/>
</dbReference>
<evidence type="ECO:0000256" key="1">
    <source>
        <dbReference type="ARBA" id="ARBA00022729"/>
    </source>
</evidence>
<feature type="domain" description="Fibronectin type-III" evidence="2">
    <location>
        <begin position="1120"/>
        <end position="1225"/>
    </location>
</feature>
<dbReference type="HOGENOM" id="CLU_231190_0_0_10"/>
<dbReference type="InterPro" id="IPR028994">
    <property type="entry name" value="Integrin_alpha_N"/>
</dbReference>
<dbReference type="SMART" id="SM00060">
    <property type="entry name" value="FN3"/>
    <property type="match status" value="3"/>
</dbReference>
<dbReference type="InterPro" id="IPR036116">
    <property type="entry name" value="FN3_sf"/>
</dbReference>
<reference evidence="3 4" key="1">
    <citation type="journal article" date="2010" name="ISME J.">
        <title>Fine-scale evolution: genomic, phenotypic and ecological differentiation in two coexisting Salinibacter ruber strains.</title>
        <authorList>
            <person name="Pena A."/>
            <person name="Teeling H."/>
            <person name="Huerta-Cepas J."/>
            <person name="Santos F."/>
            <person name="Yarza P."/>
            <person name="Brito-Echeverria J."/>
            <person name="Lucio M."/>
            <person name="Schmitt-Kopplin P."/>
            <person name="Meseguer I."/>
            <person name="Schenowitz C."/>
            <person name="Dossat C."/>
            <person name="Barbe V."/>
            <person name="Dopazo J."/>
            <person name="Rossello-Mora R."/>
            <person name="Schuler M."/>
            <person name="Glockner F.O."/>
            <person name="Amann R."/>
            <person name="Gabaldon T."/>
            <person name="Anton J."/>
        </authorList>
    </citation>
    <scope>NUCLEOTIDE SEQUENCE [LARGE SCALE GENOMIC DNA]</scope>
    <source>
        <strain evidence="3 4">M8</strain>
    </source>
</reference>
<evidence type="ECO:0000313" key="3">
    <source>
        <dbReference type="EMBL" id="CBH23042.1"/>
    </source>
</evidence>
<dbReference type="InterPro" id="IPR026444">
    <property type="entry name" value="Secre_tail"/>
</dbReference>